<dbReference type="Pfam" id="PF14534">
    <property type="entry name" value="DUF4440"/>
    <property type="match status" value="1"/>
</dbReference>
<sequence length="134" mass="14035">MTTTGPGPDAGLPPTDPAQLPLVFAAAFNAGDAQAVERLFEPGAVFVNAPGEVVTGDERRAATGRFLAFGLPIRIEVRQCYVAGDLALLIGDYLIEGEGPDGPLRDEGTATDVARRGADGRWRYAIDNPPGTAR</sequence>
<evidence type="ECO:0000313" key="3">
    <source>
        <dbReference type="Proteomes" id="UP001432222"/>
    </source>
</evidence>
<name>A0ABZ1U246_9ACTN</name>
<organism evidence="2 3">
    <name type="scientific">Kitasatospora purpeofusca</name>
    <dbReference type="NCBI Taxonomy" id="67352"/>
    <lineage>
        <taxon>Bacteria</taxon>
        <taxon>Bacillati</taxon>
        <taxon>Actinomycetota</taxon>
        <taxon>Actinomycetes</taxon>
        <taxon>Kitasatosporales</taxon>
        <taxon>Streptomycetaceae</taxon>
        <taxon>Kitasatospora</taxon>
    </lineage>
</organism>
<reference evidence="2" key="1">
    <citation type="submission" date="2022-10" db="EMBL/GenBank/DDBJ databases">
        <title>The complete genomes of actinobacterial strains from the NBC collection.</title>
        <authorList>
            <person name="Joergensen T.S."/>
            <person name="Alvarez Arevalo M."/>
            <person name="Sterndorff E.B."/>
            <person name="Faurdal D."/>
            <person name="Vuksanovic O."/>
            <person name="Mourched A.-S."/>
            <person name="Charusanti P."/>
            <person name="Shaw S."/>
            <person name="Blin K."/>
            <person name="Weber T."/>
        </authorList>
    </citation>
    <scope>NUCLEOTIDE SEQUENCE</scope>
    <source>
        <strain evidence="2">NBC_00222</strain>
    </source>
</reference>
<dbReference type="InterPro" id="IPR027843">
    <property type="entry name" value="DUF4440"/>
</dbReference>
<dbReference type="Gene3D" id="3.10.450.50">
    <property type="match status" value="1"/>
</dbReference>
<dbReference type="RefSeq" id="WP_053648641.1">
    <property type="nucleotide sequence ID" value="NZ_CP108110.1"/>
</dbReference>
<evidence type="ECO:0000259" key="1">
    <source>
        <dbReference type="Pfam" id="PF14534"/>
    </source>
</evidence>
<keyword evidence="3" id="KW-1185">Reference proteome</keyword>
<feature type="domain" description="DUF4440" evidence="1">
    <location>
        <begin position="24"/>
        <end position="123"/>
    </location>
</feature>
<accession>A0ABZ1U246</accession>
<dbReference type="InterPro" id="IPR032710">
    <property type="entry name" value="NTF2-like_dom_sf"/>
</dbReference>
<evidence type="ECO:0000313" key="2">
    <source>
        <dbReference type="EMBL" id="WUQ85237.1"/>
    </source>
</evidence>
<proteinExistence type="predicted"/>
<protein>
    <submittedName>
        <fullName evidence="2">DUF4440 domain-containing protein</fullName>
    </submittedName>
</protein>
<gene>
    <name evidence="2" type="ORF">OHA16_21085</name>
</gene>
<dbReference type="SUPFAM" id="SSF54427">
    <property type="entry name" value="NTF2-like"/>
    <property type="match status" value="1"/>
</dbReference>
<dbReference type="EMBL" id="CP108110">
    <property type="protein sequence ID" value="WUQ85237.1"/>
    <property type="molecule type" value="Genomic_DNA"/>
</dbReference>
<dbReference type="Proteomes" id="UP001432222">
    <property type="component" value="Chromosome"/>
</dbReference>